<keyword evidence="4 6" id="KW-0560">Oxidoreductase</keyword>
<evidence type="ECO:0000313" key="6">
    <source>
        <dbReference type="EMBL" id="QDU83646.1"/>
    </source>
</evidence>
<reference evidence="6 7" key="1">
    <citation type="submission" date="2019-02" db="EMBL/GenBank/DDBJ databases">
        <title>Deep-cultivation of Planctomycetes and their phenomic and genomic characterization uncovers novel biology.</title>
        <authorList>
            <person name="Wiegand S."/>
            <person name="Jogler M."/>
            <person name="Boedeker C."/>
            <person name="Pinto D."/>
            <person name="Vollmers J."/>
            <person name="Rivas-Marin E."/>
            <person name="Kohn T."/>
            <person name="Peeters S.H."/>
            <person name="Heuer A."/>
            <person name="Rast P."/>
            <person name="Oberbeckmann S."/>
            <person name="Bunk B."/>
            <person name="Jeske O."/>
            <person name="Meyerdierks A."/>
            <person name="Storesund J.E."/>
            <person name="Kallscheuer N."/>
            <person name="Luecker S."/>
            <person name="Lage O.M."/>
            <person name="Pohl T."/>
            <person name="Merkel B.J."/>
            <person name="Hornburger P."/>
            <person name="Mueller R.-W."/>
            <person name="Bruemmer F."/>
            <person name="Labrenz M."/>
            <person name="Spormann A.M."/>
            <person name="Op den Camp H."/>
            <person name="Overmann J."/>
            <person name="Amann R."/>
            <person name="Jetten M.S.M."/>
            <person name="Mascher T."/>
            <person name="Medema M.H."/>
            <person name="Devos D.P."/>
            <person name="Kaster A.-K."/>
            <person name="Ovreas L."/>
            <person name="Rohde M."/>
            <person name="Galperin M.Y."/>
            <person name="Jogler C."/>
        </authorList>
    </citation>
    <scope>NUCLEOTIDE SEQUENCE [LARGE SCALE GENOMIC DNA]</scope>
    <source>
        <strain evidence="6 7">Pla163</strain>
    </source>
</reference>
<dbReference type="PANTHER" id="PTHR42934">
    <property type="entry name" value="GLYCOLATE OXIDASE SUBUNIT GLCD"/>
    <property type="match status" value="1"/>
</dbReference>
<evidence type="ECO:0000313" key="7">
    <source>
        <dbReference type="Proteomes" id="UP000319342"/>
    </source>
</evidence>
<sequence>MAAPSAIDETLLRALEAVVGARGIVSGHARLSTYAADGLPLFSQAPDLVVLPRDTDETARVMALLHTAGVPIAARGSGTGLTGGATPAAGGVVVSTARMRSILELAPADRRARVQAGVVNADLTTAAAAHGLFYAPDPSSQQACTIGGNVANNSGGPHCFRHGNTTRHLLGVVVVLADGEVLDLVRDSNDPVGLDLVGNFCGSEGTFGIVTEVVVKLVPVPERVETLLALFTDLDAACGAVSDLIAQRLEPSAIEVLDRLTIEAVEASVYAAGYPVDAGAVVLCDVEGTDEEVEAIATDLVRIAERNGAFEVRRAADAAERKRLWAGRKGAFGAMGRVAPDLYVADAVVPRTKLRELVRLATEICRELDLKLANVFHAGDGNLHPNISYDRRDPDEVRRVLLAGTRILEACVAAGGSITGEHGVGLEKRDHMCALFGEDDLDAMRDVRRAWDPSGRLNPDKLLPIRRCSEIHADAVTTERVVPSA</sequence>
<dbReference type="Gene3D" id="3.30.70.2740">
    <property type="match status" value="1"/>
</dbReference>
<dbReference type="InterPro" id="IPR016169">
    <property type="entry name" value="FAD-bd_PCMH_sub2"/>
</dbReference>
<dbReference type="Proteomes" id="UP000319342">
    <property type="component" value="Chromosome"/>
</dbReference>
<dbReference type="RefSeq" id="WP_145183717.1">
    <property type="nucleotide sequence ID" value="NZ_CP036290.1"/>
</dbReference>
<evidence type="ECO:0000256" key="4">
    <source>
        <dbReference type="ARBA" id="ARBA00023002"/>
    </source>
</evidence>
<organism evidence="6 7">
    <name type="scientific">Rohdeia mirabilis</name>
    <dbReference type="NCBI Taxonomy" id="2528008"/>
    <lineage>
        <taxon>Bacteria</taxon>
        <taxon>Pseudomonadati</taxon>
        <taxon>Planctomycetota</taxon>
        <taxon>Planctomycetia</taxon>
        <taxon>Planctomycetia incertae sedis</taxon>
        <taxon>Rohdeia</taxon>
    </lineage>
</organism>
<dbReference type="InterPro" id="IPR036318">
    <property type="entry name" value="FAD-bd_PCMH-like_sf"/>
</dbReference>
<dbReference type="OrthoDB" id="9767256at2"/>
<dbReference type="PROSITE" id="PS51387">
    <property type="entry name" value="FAD_PCMH"/>
    <property type="match status" value="1"/>
</dbReference>
<dbReference type="InterPro" id="IPR051914">
    <property type="entry name" value="FAD-linked_OxidoTrans_Type4"/>
</dbReference>
<dbReference type="EMBL" id="CP036290">
    <property type="protein sequence ID" value="QDU83646.1"/>
    <property type="molecule type" value="Genomic_DNA"/>
</dbReference>
<evidence type="ECO:0000259" key="5">
    <source>
        <dbReference type="PROSITE" id="PS51387"/>
    </source>
</evidence>
<dbReference type="AlphaFoldDB" id="A0A518CWP4"/>
<dbReference type="Pfam" id="PF02913">
    <property type="entry name" value="FAD-oxidase_C"/>
    <property type="match status" value="1"/>
</dbReference>
<dbReference type="InterPro" id="IPR016166">
    <property type="entry name" value="FAD-bd_PCMH"/>
</dbReference>
<dbReference type="InterPro" id="IPR006094">
    <property type="entry name" value="Oxid_FAD_bind_N"/>
</dbReference>
<keyword evidence="3" id="KW-0274">FAD</keyword>
<dbReference type="GO" id="GO:0016491">
    <property type="term" value="F:oxidoreductase activity"/>
    <property type="evidence" value="ECO:0007669"/>
    <property type="project" value="UniProtKB-KW"/>
</dbReference>
<dbReference type="Gene3D" id="1.10.45.10">
    <property type="entry name" value="Vanillyl-alcohol Oxidase, Chain A, domain 4"/>
    <property type="match status" value="1"/>
</dbReference>
<dbReference type="PANTHER" id="PTHR42934:SF1">
    <property type="entry name" value="GLYCOLATE OXIDASE SUBUNIT GLCD"/>
    <property type="match status" value="1"/>
</dbReference>
<dbReference type="GO" id="GO:0071949">
    <property type="term" value="F:FAD binding"/>
    <property type="evidence" value="ECO:0007669"/>
    <property type="project" value="InterPro"/>
</dbReference>
<name>A0A518CWP4_9BACT</name>
<comment type="cofactor">
    <cofactor evidence="1">
        <name>FAD</name>
        <dbReference type="ChEBI" id="CHEBI:57692"/>
    </cofactor>
</comment>
<dbReference type="InterPro" id="IPR004113">
    <property type="entry name" value="FAD-bd_oxidored_4_C"/>
</dbReference>
<feature type="domain" description="FAD-binding PCMH-type" evidence="5">
    <location>
        <begin position="42"/>
        <end position="220"/>
    </location>
</feature>
<dbReference type="Pfam" id="PF01565">
    <property type="entry name" value="FAD_binding_4"/>
    <property type="match status" value="1"/>
</dbReference>
<dbReference type="Gene3D" id="3.30.465.10">
    <property type="match status" value="1"/>
</dbReference>
<dbReference type="InterPro" id="IPR016164">
    <property type="entry name" value="FAD-linked_Oxase-like_C"/>
</dbReference>
<dbReference type="InterPro" id="IPR016171">
    <property type="entry name" value="Vanillyl_alc_oxidase_C-sub2"/>
</dbReference>
<evidence type="ECO:0000256" key="2">
    <source>
        <dbReference type="ARBA" id="ARBA00022630"/>
    </source>
</evidence>
<keyword evidence="2" id="KW-0285">Flavoprotein</keyword>
<dbReference type="EC" id="1.-.-.-" evidence="6"/>
<keyword evidence="7" id="KW-1185">Reference proteome</keyword>
<gene>
    <name evidence="6" type="ORF">Pla163_07450</name>
</gene>
<evidence type="ECO:0000256" key="3">
    <source>
        <dbReference type="ARBA" id="ARBA00022827"/>
    </source>
</evidence>
<dbReference type="SUPFAM" id="SSF55103">
    <property type="entry name" value="FAD-linked oxidases, C-terminal domain"/>
    <property type="match status" value="1"/>
</dbReference>
<protein>
    <submittedName>
        <fullName evidence="6">Putative FAD-linked oxidoreductase</fullName>
        <ecNumber evidence="6">1.-.-.-</ecNumber>
    </submittedName>
</protein>
<dbReference type="SUPFAM" id="SSF56176">
    <property type="entry name" value="FAD-binding/transporter-associated domain-like"/>
    <property type="match status" value="1"/>
</dbReference>
<accession>A0A518CWP4</accession>
<evidence type="ECO:0000256" key="1">
    <source>
        <dbReference type="ARBA" id="ARBA00001974"/>
    </source>
</evidence>
<proteinExistence type="predicted"/>